<dbReference type="EMBL" id="JAIWYP010000010">
    <property type="protein sequence ID" value="KAH3753203.1"/>
    <property type="molecule type" value="Genomic_DNA"/>
</dbReference>
<keyword evidence="3" id="KW-1185">Reference proteome</keyword>
<sequence length="110" mass="12398">MQISGHKNFVSSNNYSHINPMQHRNISQILHSNSNENTSMNYPLNPTTQQSTSLMSNESRSNFHVTGGIHSIFSGPIHRGTYNVHIHQHANEAGPSRKRIRCIESDTDSE</sequence>
<reference evidence="2" key="1">
    <citation type="journal article" date="2019" name="bioRxiv">
        <title>The Genome of the Zebra Mussel, Dreissena polymorpha: A Resource for Invasive Species Research.</title>
        <authorList>
            <person name="McCartney M.A."/>
            <person name="Auch B."/>
            <person name="Kono T."/>
            <person name="Mallez S."/>
            <person name="Zhang Y."/>
            <person name="Obille A."/>
            <person name="Becker A."/>
            <person name="Abrahante J.E."/>
            <person name="Garbe J."/>
            <person name="Badalamenti J.P."/>
            <person name="Herman A."/>
            <person name="Mangelson H."/>
            <person name="Liachko I."/>
            <person name="Sullivan S."/>
            <person name="Sone E.D."/>
            <person name="Koren S."/>
            <person name="Silverstein K.A.T."/>
            <person name="Beckman K.B."/>
            <person name="Gohl D.M."/>
        </authorList>
    </citation>
    <scope>NUCLEOTIDE SEQUENCE</scope>
    <source>
        <strain evidence="2">Duluth1</strain>
        <tissue evidence="2">Whole animal</tissue>
    </source>
</reference>
<dbReference type="Proteomes" id="UP000828390">
    <property type="component" value="Unassembled WGS sequence"/>
</dbReference>
<organism evidence="2 3">
    <name type="scientific">Dreissena polymorpha</name>
    <name type="common">Zebra mussel</name>
    <name type="synonym">Mytilus polymorpha</name>
    <dbReference type="NCBI Taxonomy" id="45954"/>
    <lineage>
        <taxon>Eukaryota</taxon>
        <taxon>Metazoa</taxon>
        <taxon>Spiralia</taxon>
        <taxon>Lophotrochozoa</taxon>
        <taxon>Mollusca</taxon>
        <taxon>Bivalvia</taxon>
        <taxon>Autobranchia</taxon>
        <taxon>Heteroconchia</taxon>
        <taxon>Euheterodonta</taxon>
        <taxon>Imparidentia</taxon>
        <taxon>Neoheterodontei</taxon>
        <taxon>Myida</taxon>
        <taxon>Dreissenoidea</taxon>
        <taxon>Dreissenidae</taxon>
        <taxon>Dreissena</taxon>
    </lineage>
</organism>
<accession>A0A9D4IAR3</accession>
<gene>
    <name evidence="2" type="ORF">DPMN_187837</name>
</gene>
<feature type="region of interest" description="Disordered" evidence="1">
    <location>
        <begin position="88"/>
        <end position="110"/>
    </location>
</feature>
<reference evidence="2" key="2">
    <citation type="submission" date="2020-11" db="EMBL/GenBank/DDBJ databases">
        <authorList>
            <person name="McCartney M.A."/>
            <person name="Auch B."/>
            <person name="Kono T."/>
            <person name="Mallez S."/>
            <person name="Becker A."/>
            <person name="Gohl D.M."/>
            <person name="Silverstein K.A.T."/>
            <person name="Koren S."/>
            <person name="Bechman K.B."/>
            <person name="Herman A."/>
            <person name="Abrahante J.E."/>
            <person name="Garbe J."/>
        </authorList>
    </citation>
    <scope>NUCLEOTIDE SEQUENCE</scope>
    <source>
        <strain evidence="2">Duluth1</strain>
        <tissue evidence="2">Whole animal</tissue>
    </source>
</reference>
<evidence type="ECO:0000313" key="3">
    <source>
        <dbReference type="Proteomes" id="UP000828390"/>
    </source>
</evidence>
<evidence type="ECO:0000313" key="2">
    <source>
        <dbReference type="EMBL" id="KAH3753203.1"/>
    </source>
</evidence>
<proteinExistence type="predicted"/>
<protein>
    <submittedName>
        <fullName evidence="2">Uncharacterized protein</fullName>
    </submittedName>
</protein>
<dbReference type="AlphaFoldDB" id="A0A9D4IAR3"/>
<evidence type="ECO:0000256" key="1">
    <source>
        <dbReference type="SAM" id="MobiDB-lite"/>
    </source>
</evidence>
<comment type="caution">
    <text evidence="2">The sequence shown here is derived from an EMBL/GenBank/DDBJ whole genome shotgun (WGS) entry which is preliminary data.</text>
</comment>
<feature type="region of interest" description="Disordered" evidence="1">
    <location>
        <begin position="33"/>
        <end position="57"/>
    </location>
</feature>
<name>A0A9D4IAR3_DREPO</name>